<dbReference type="Proteomes" id="UP000235943">
    <property type="component" value="Unassembled WGS sequence"/>
</dbReference>
<organism evidence="1 2">
    <name type="scientific">Streptomyces cahuitamycinicus</name>
    <dbReference type="NCBI Taxonomy" id="2070367"/>
    <lineage>
        <taxon>Bacteria</taxon>
        <taxon>Bacillati</taxon>
        <taxon>Actinomycetota</taxon>
        <taxon>Actinomycetes</taxon>
        <taxon>Kitasatosporales</taxon>
        <taxon>Streptomycetaceae</taxon>
        <taxon>Streptomyces</taxon>
    </lineage>
</organism>
<proteinExistence type="predicted"/>
<gene>
    <name evidence="1" type="ORF">C1J00_38295</name>
</gene>
<reference evidence="1 2" key="1">
    <citation type="submission" date="2018-01" db="EMBL/GenBank/DDBJ databases">
        <title>Draft genome sequence of Streptomyces sp. 13K301.</title>
        <authorList>
            <person name="Sahin N."/>
            <person name="Saygin H."/>
            <person name="Ay H."/>
        </authorList>
    </citation>
    <scope>NUCLEOTIDE SEQUENCE [LARGE SCALE GENOMIC DNA]</scope>
    <source>
        <strain evidence="1 2">13K301</strain>
    </source>
</reference>
<evidence type="ECO:0000313" key="2">
    <source>
        <dbReference type="Proteomes" id="UP000235943"/>
    </source>
</evidence>
<name>A0A2N8TDN3_9ACTN</name>
<keyword evidence="2" id="KW-1185">Reference proteome</keyword>
<dbReference type="AlphaFoldDB" id="A0A2N8TDN3"/>
<dbReference type="EMBL" id="POUC01000522">
    <property type="protein sequence ID" value="PNG17112.1"/>
    <property type="molecule type" value="Genomic_DNA"/>
</dbReference>
<protein>
    <submittedName>
        <fullName evidence="1">Uncharacterized protein</fullName>
    </submittedName>
</protein>
<feature type="non-terminal residue" evidence="1">
    <location>
        <position position="1"/>
    </location>
</feature>
<evidence type="ECO:0000313" key="1">
    <source>
        <dbReference type="EMBL" id="PNG17112.1"/>
    </source>
</evidence>
<sequence length="95" mass="9649">FHTPGGAYGAAAAKAENVPACGPRDPYVLAGVLWKSKAGGWYLLAAGSRKTASIRATGGVDGVARSSLLTVPAEQGAQAQLKGTLKDGRSLRGLR</sequence>
<accession>A0A2N8TDN3</accession>
<comment type="caution">
    <text evidence="1">The sequence shown here is derived from an EMBL/GenBank/DDBJ whole genome shotgun (WGS) entry which is preliminary data.</text>
</comment>